<dbReference type="Gene3D" id="1.10.510.10">
    <property type="entry name" value="Transferase(Phosphotransferase) domain 1"/>
    <property type="match status" value="1"/>
</dbReference>
<dbReference type="OrthoDB" id="406045at2759"/>
<dbReference type="Proteomes" id="UP001152649">
    <property type="component" value="Unassembled WGS sequence"/>
</dbReference>
<accession>A0A9W4J4K1</accession>
<evidence type="ECO:0008006" key="3">
    <source>
        <dbReference type="Google" id="ProtNLM"/>
    </source>
</evidence>
<dbReference type="EMBL" id="CAJVPG010000185">
    <property type="protein sequence ID" value="CAG8369159.1"/>
    <property type="molecule type" value="Genomic_DNA"/>
</dbReference>
<name>A0A9W4J4K1_9EURO</name>
<proteinExistence type="predicted"/>
<evidence type="ECO:0000313" key="1">
    <source>
        <dbReference type="EMBL" id="CAG8369159.1"/>
    </source>
</evidence>
<organism evidence="1 2">
    <name type="scientific">Penicillium salamii</name>
    <dbReference type="NCBI Taxonomy" id="1612424"/>
    <lineage>
        <taxon>Eukaryota</taxon>
        <taxon>Fungi</taxon>
        <taxon>Dikarya</taxon>
        <taxon>Ascomycota</taxon>
        <taxon>Pezizomycotina</taxon>
        <taxon>Eurotiomycetes</taxon>
        <taxon>Eurotiomycetidae</taxon>
        <taxon>Eurotiales</taxon>
        <taxon>Aspergillaceae</taxon>
        <taxon>Penicillium</taxon>
    </lineage>
</organism>
<comment type="caution">
    <text evidence="1">The sequence shown here is derived from an EMBL/GenBank/DDBJ whole genome shotgun (WGS) entry which is preliminary data.</text>
</comment>
<sequence length="341" mass="37556">MSFNSFKDNMICDLDTINAQSQPPISMSAPTTCENHAAATTKPTGPHCGSRVKVVRGPPKSLCLPHLCGLENIVSVLIVRQESPWDTYRKVITYEIAGKVTIATRRTRPSRMVAIRTYAKENARRLIYRFGRLEHRNVLSLHECYMHEDLAFFLVDDLPLTLAHVVAFPSVYPNETELGSIVSQILDGVYYLFTFGLAHQSLSCDHILFGIDGIIKIASLDLCIDCTPKQSEAAYIAALPSITMRLMQKYDKDQGVVGVIDLERWPIDSAAVGFLSATETAGSIKSLRSVSSPSKGSYNANVQQQPLLAGKHRPSEDLVVLARAALLSSSLNCVYNPDSKK</sequence>
<dbReference type="InterPro" id="IPR011009">
    <property type="entry name" value="Kinase-like_dom_sf"/>
</dbReference>
<gene>
    <name evidence="1" type="ORF">PSALAMII_LOCUS4563</name>
</gene>
<dbReference type="SUPFAM" id="SSF56112">
    <property type="entry name" value="Protein kinase-like (PK-like)"/>
    <property type="match status" value="1"/>
</dbReference>
<evidence type="ECO:0000313" key="2">
    <source>
        <dbReference type="Proteomes" id="UP001152649"/>
    </source>
</evidence>
<keyword evidence="2" id="KW-1185">Reference proteome</keyword>
<dbReference type="AlphaFoldDB" id="A0A9W4J4K1"/>
<reference evidence="1" key="1">
    <citation type="submission" date="2021-07" db="EMBL/GenBank/DDBJ databases">
        <authorList>
            <person name="Branca A.L. A."/>
        </authorList>
    </citation>
    <scope>NUCLEOTIDE SEQUENCE</scope>
</reference>
<protein>
    <recommendedName>
        <fullName evidence="3">Protein kinase domain-containing protein</fullName>
    </recommendedName>
</protein>